<sequence length="435" mass="48874">MLPGLVEIWNRITNSSSPRYSMHDPAHSDGRTMENEAIRGHRFNERSSRGSLHRSSHDRKQRDDSSGTHEGNNHRMDTNHFEGSLKTFAAPSSSFHFPVHPHTGVSSRMSPVDDRGEKERPEGSVSSRRQEQIQLLEAKLQEAHRENRAKDDEIGQLKRRLSSAQAEIRQYQTKDARSQELLDTRKRELQGARAFLNTADAYSGGDLIEMLNTLNSEIFQAAAVITDSIEGMLPSRSEGRPDDPSAVEEVRKVLGEELLTLLQGKGEADELMLIQAALQAGLNIRVEYILRLWMIPGSANDAIQGAYTGIRAEQEQVLVPGTWRSLTRAQTKRSVYQDPEVHRYLVKDDEKSMAFERVSTILELLAKLDKAMNERVTSTEMMLYLPPCGASFKAREMEDADGGKSSNGVVMLVGEMGLDEDRQELNGERRDELSC</sequence>
<feature type="compositionally biased region" description="Basic and acidic residues" evidence="1">
    <location>
        <begin position="58"/>
        <end position="79"/>
    </location>
</feature>
<keyword evidence="3" id="KW-1185">Reference proteome</keyword>
<organism evidence="2 3">
    <name type="scientific">Gymnopus androsaceus JB14</name>
    <dbReference type="NCBI Taxonomy" id="1447944"/>
    <lineage>
        <taxon>Eukaryota</taxon>
        <taxon>Fungi</taxon>
        <taxon>Dikarya</taxon>
        <taxon>Basidiomycota</taxon>
        <taxon>Agaricomycotina</taxon>
        <taxon>Agaricomycetes</taxon>
        <taxon>Agaricomycetidae</taxon>
        <taxon>Agaricales</taxon>
        <taxon>Marasmiineae</taxon>
        <taxon>Omphalotaceae</taxon>
        <taxon>Gymnopus</taxon>
    </lineage>
</organism>
<dbReference type="EMBL" id="ML769538">
    <property type="protein sequence ID" value="KAE9395090.1"/>
    <property type="molecule type" value="Genomic_DNA"/>
</dbReference>
<feature type="region of interest" description="Disordered" evidence="1">
    <location>
        <begin position="95"/>
        <end position="131"/>
    </location>
</feature>
<dbReference type="Proteomes" id="UP000799118">
    <property type="component" value="Unassembled WGS sequence"/>
</dbReference>
<proteinExistence type="predicted"/>
<dbReference type="AlphaFoldDB" id="A0A6A4HBH1"/>
<dbReference type="OrthoDB" id="3147752at2759"/>
<protein>
    <submittedName>
        <fullName evidence="2">Uncharacterized protein</fullName>
    </submittedName>
</protein>
<reference evidence="2" key="1">
    <citation type="journal article" date="2019" name="Environ. Microbiol.">
        <title>Fungal ecological strategies reflected in gene transcription - a case study of two litter decomposers.</title>
        <authorList>
            <person name="Barbi F."/>
            <person name="Kohler A."/>
            <person name="Barry K."/>
            <person name="Baskaran P."/>
            <person name="Daum C."/>
            <person name="Fauchery L."/>
            <person name="Ihrmark K."/>
            <person name="Kuo A."/>
            <person name="LaButti K."/>
            <person name="Lipzen A."/>
            <person name="Morin E."/>
            <person name="Grigoriev I.V."/>
            <person name="Henrissat B."/>
            <person name="Lindahl B."/>
            <person name="Martin F."/>
        </authorList>
    </citation>
    <scope>NUCLEOTIDE SEQUENCE</scope>
    <source>
        <strain evidence="2">JB14</strain>
    </source>
</reference>
<evidence type="ECO:0000256" key="1">
    <source>
        <dbReference type="SAM" id="MobiDB-lite"/>
    </source>
</evidence>
<accession>A0A6A4HBH1</accession>
<feature type="compositionally biased region" description="Basic and acidic residues" evidence="1">
    <location>
        <begin position="111"/>
        <end position="122"/>
    </location>
</feature>
<gene>
    <name evidence="2" type="ORF">BT96DRAFT_1022155</name>
</gene>
<name>A0A6A4HBH1_9AGAR</name>
<feature type="region of interest" description="Disordered" evidence="1">
    <location>
        <begin position="41"/>
        <end position="79"/>
    </location>
</feature>
<evidence type="ECO:0000313" key="3">
    <source>
        <dbReference type="Proteomes" id="UP000799118"/>
    </source>
</evidence>
<evidence type="ECO:0000313" key="2">
    <source>
        <dbReference type="EMBL" id="KAE9395090.1"/>
    </source>
</evidence>